<evidence type="ECO:0000259" key="4">
    <source>
        <dbReference type="SMART" id="SM00563"/>
    </source>
</evidence>
<evidence type="ECO:0000256" key="3">
    <source>
        <dbReference type="ARBA" id="ARBA00023315"/>
    </source>
</evidence>
<evidence type="ECO:0000313" key="5">
    <source>
        <dbReference type="EMBL" id="HFB54354.1"/>
    </source>
</evidence>
<name>A0A7C3G9Y3_9PROT</name>
<dbReference type="PANTHER" id="PTHR10434:SF9">
    <property type="entry name" value="PHOSPHOLIPID_GLYCEROL ACYLTRANSFERASE DOMAIN-CONTAINING PROTEIN"/>
    <property type="match status" value="1"/>
</dbReference>
<dbReference type="EMBL" id="DRMN01000028">
    <property type="protein sequence ID" value="HFB54354.1"/>
    <property type="molecule type" value="Genomic_DNA"/>
</dbReference>
<evidence type="ECO:0000256" key="1">
    <source>
        <dbReference type="ARBA" id="ARBA00005189"/>
    </source>
</evidence>
<accession>A0A7C3G9Y3</accession>
<dbReference type="SUPFAM" id="SSF69593">
    <property type="entry name" value="Glycerol-3-phosphate (1)-acyltransferase"/>
    <property type="match status" value="1"/>
</dbReference>
<dbReference type="Proteomes" id="UP000886042">
    <property type="component" value="Unassembled WGS sequence"/>
</dbReference>
<comment type="pathway">
    <text evidence="1">Lipid metabolism.</text>
</comment>
<proteinExistence type="predicted"/>
<gene>
    <name evidence="5" type="ORF">ENJ46_00400</name>
</gene>
<dbReference type="GO" id="GO:0003841">
    <property type="term" value="F:1-acylglycerol-3-phosphate O-acyltransferase activity"/>
    <property type="evidence" value="ECO:0007669"/>
    <property type="project" value="TreeGrafter"/>
</dbReference>
<dbReference type="SMART" id="SM00563">
    <property type="entry name" value="PlsC"/>
    <property type="match status" value="1"/>
</dbReference>
<dbReference type="PANTHER" id="PTHR10434">
    <property type="entry name" value="1-ACYL-SN-GLYCEROL-3-PHOSPHATE ACYLTRANSFERASE"/>
    <property type="match status" value="1"/>
</dbReference>
<feature type="domain" description="Phospholipid/glycerol acyltransferase" evidence="4">
    <location>
        <begin position="46"/>
        <end position="158"/>
    </location>
</feature>
<reference evidence="5" key="1">
    <citation type="journal article" date="2020" name="mSystems">
        <title>Genome- and Community-Level Interaction Insights into Carbon Utilization and Element Cycling Functions of Hydrothermarchaeota in Hydrothermal Sediment.</title>
        <authorList>
            <person name="Zhou Z."/>
            <person name="Liu Y."/>
            <person name="Xu W."/>
            <person name="Pan J."/>
            <person name="Luo Z.H."/>
            <person name="Li M."/>
        </authorList>
    </citation>
    <scope>NUCLEOTIDE SEQUENCE [LARGE SCALE GENOMIC DNA]</scope>
    <source>
        <strain evidence="5">HyVt-489</strain>
    </source>
</reference>
<keyword evidence="2" id="KW-0808">Transferase</keyword>
<dbReference type="AlphaFoldDB" id="A0A7C3G9Y3"/>
<dbReference type="GO" id="GO:0006654">
    <property type="term" value="P:phosphatidic acid biosynthetic process"/>
    <property type="evidence" value="ECO:0007669"/>
    <property type="project" value="TreeGrafter"/>
</dbReference>
<evidence type="ECO:0000256" key="2">
    <source>
        <dbReference type="ARBA" id="ARBA00022679"/>
    </source>
</evidence>
<dbReference type="Pfam" id="PF01553">
    <property type="entry name" value="Acyltransferase"/>
    <property type="match status" value="1"/>
</dbReference>
<keyword evidence="3 5" id="KW-0012">Acyltransferase</keyword>
<protein>
    <submittedName>
        <fullName evidence="5">Acyltransferase</fullName>
    </submittedName>
</protein>
<dbReference type="InterPro" id="IPR002123">
    <property type="entry name" value="Plipid/glycerol_acylTrfase"/>
</dbReference>
<comment type="caution">
    <text evidence="5">The sequence shown here is derived from an EMBL/GenBank/DDBJ whole genome shotgun (WGS) entry which is preliminary data.</text>
</comment>
<organism evidence="5">
    <name type="scientific">Hellea balneolensis</name>
    <dbReference type="NCBI Taxonomy" id="287478"/>
    <lineage>
        <taxon>Bacteria</taxon>
        <taxon>Pseudomonadati</taxon>
        <taxon>Pseudomonadota</taxon>
        <taxon>Alphaproteobacteria</taxon>
        <taxon>Maricaulales</taxon>
        <taxon>Robiginitomaculaceae</taxon>
        <taxon>Hellea</taxon>
    </lineage>
</organism>
<sequence>MINPKDHVPNLAPRLGNTVTRFIGRMIMGMMGYKIEGRYANEPKMILIAAPHTSNWDLLLAIGTMLSLGVRINFMMKKEGFVFPFKRLFIALGGVPLDRSSPKKAVKSTLNAFKEKEAFWLAILPEGTRKPVTMWKAGFIRIARQANVPIFMMGVDSRTKTLHLDKLIHPSNDAVKQAETLRLYAKEKYTGINPKND</sequence>